<evidence type="ECO:0000256" key="14">
    <source>
        <dbReference type="SAM" id="MobiDB-lite"/>
    </source>
</evidence>
<dbReference type="SUPFAM" id="SSF51445">
    <property type="entry name" value="(Trans)glycosidases"/>
    <property type="match status" value="1"/>
</dbReference>
<dbReference type="AlphaFoldDB" id="A0A517LDM1"/>
<evidence type="ECO:0000256" key="2">
    <source>
        <dbReference type="ARBA" id="ARBA00004613"/>
    </source>
</evidence>
<keyword evidence="6 15" id="KW-0732">Signal</keyword>
<dbReference type="STRING" id="50376.A0A517LDM1"/>
<sequence length="590" mass="63977">MLLRVLWRHKFLVSFVPLASVSLVASISLQPRLNNGLALKPIMGWNSYNHYSCSPNESIIHSNAQALVDLGLKAVGYHFVTVDCGWTVPKRSASGTLMPNPARFPSGYPALSDFIHSLGLGFGVYSDAGVKTCMVGEPQQAGSLFHEQQDAKTFASWGADLLKYDNCFSETAKGYPDTDYAPSVPHLGRYQNMSDAIIATKRPIVLQVCNWGLDFPSAWAPKVAHSWRIANDIIPSWRTIPRILNQAVPQTSFAGPGHWLDLDMLEVGNKVFTIPEEQTHFSLWAIIKSPLVIGAALKDPLTSIKKESLDILMNKDVIGYNQDPLGVAASFRRRWTEEEYEIWAGPLSGGRIVVAVINWRNTARSLTLDLADVGLNAAGSLKDIWNGKTAGNIKSSYTAPVEAHGTLLLELSKTTKSTAPAQKPIFFPSTNFTVTGTAKLRACQPGLCARVGSKIGDISPSGSASITISSTGTSTRPPPRTTTTTTTKKLVDIYFCNNDIAFESAWKYGTNTRNLTITVNKATTTRIEVPLAGRSSEVFSPGKGWEDTGVFRVEVGGWRVGDNEVVVGNLGGDSGVQKLGADFVGMGVWL</sequence>
<feature type="region of interest" description="Disordered" evidence="14">
    <location>
        <begin position="462"/>
        <end position="484"/>
    </location>
</feature>
<evidence type="ECO:0000256" key="1">
    <source>
        <dbReference type="ARBA" id="ARBA00001255"/>
    </source>
</evidence>
<keyword evidence="10" id="KW-0119">Carbohydrate metabolism</keyword>
<dbReference type="EMBL" id="CP042194">
    <property type="protein sequence ID" value="QDS73740.1"/>
    <property type="molecule type" value="Genomic_DNA"/>
</dbReference>
<dbReference type="OrthoDB" id="5795902at2759"/>
<gene>
    <name evidence="17" type="ORF">FKW77_004773</name>
</gene>
<evidence type="ECO:0000256" key="4">
    <source>
        <dbReference type="ARBA" id="ARBA00012755"/>
    </source>
</evidence>
<keyword evidence="8 13" id="KW-1015">Disulfide bond</keyword>
<name>A0A517LDM1_9PEZI</name>
<evidence type="ECO:0000256" key="8">
    <source>
        <dbReference type="ARBA" id="ARBA00023157"/>
    </source>
</evidence>
<keyword evidence="9" id="KW-0325">Glycoprotein</keyword>
<reference evidence="17 18" key="1">
    <citation type="submission" date="2019-07" db="EMBL/GenBank/DDBJ databases">
        <title>Finished genome of Venturia effusa.</title>
        <authorList>
            <person name="Young C.A."/>
            <person name="Cox M.P."/>
            <person name="Ganley A.R.D."/>
            <person name="David W.J."/>
        </authorList>
    </citation>
    <scope>NUCLEOTIDE SEQUENCE [LARGE SCALE GENOMIC DNA]</scope>
    <source>
        <strain evidence="18">albino</strain>
    </source>
</reference>
<dbReference type="PRINTS" id="PR00740">
    <property type="entry name" value="GLHYDRLASE27"/>
</dbReference>
<dbReference type="InterPro" id="IPR013780">
    <property type="entry name" value="Glyco_hydro_b"/>
</dbReference>
<keyword evidence="7 13" id="KW-0378">Hydrolase</keyword>
<dbReference type="Pfam" id="PF17801">
    <property type="entry name" value="Melibiase_C"/>
    <property type="match status" value="1"/>
</dbReference>
<evidence type="ECO:0000256" key="6">
    <source>
        <dbReference type="ARBA" id="ARBA00022729"/>
    </source>
</evidence>
<evidence type="ECO:0000256" key="12">
    <source>
        <dbReference type="ARBA" id="ARBA00023326"/>
    </source>
</evidence>
<dbReference type="GO" id="GO:0005576">
    <property type="term" value="C:extracellular region"/>
    <property type="evidence" value="ECO:0007669"/>
    <property type="project" value="UniProtKB-SubCell"/>
</dbReference>
<evidence type="ECO:0000256" key="5">
    <source>
        <dbReference type="ARBA" id="ARBA00022525"/>
    </source>
</evidence>
<accession>A0A517LDM1</accession>
<keyword evidence="18" id="KW-1185">Reference proteome</keyword>
<feature type="domain" description="Alpha galactosidase C-terminal" evidence="16">
    <location>
        <begin position="338"/>
        <end position="411"/>
    </location>
</feature>
<evidence type="ECO:0000256" key="11">
    <source>
        <dbReference type="ARBA" id="ARBA00023295"/>
    </source>
</evidence>
<evidence type="ECO:0000256" key="10">
    <source>
        <dbReference type="ARBA" id="ARBA00023277"/>
    </source>
</evidence>
<keyword evidence="11 13" id="KW-0326">Glycosidase</keyword>
<dbReference type="CDD" id="cd14792">
    <property type="entry name" value="GH27"/>
    <property type="match status" value="1"/>
</dbReference>
<dbReference type="InterPro" id="IPR013785">
    <property type="entry name" value="Aldolase_TIM"/>
</dbReference>
<evidence type="ECO:0000313" key="17">
    <source>
        <dbReference type="EMBL" id="QDS73740.1"/>
    </source>
</evidence>
<feature type="chain" id="PRO_5021708006" description="Alpha-galactosidase" evidence="15">
    <location>
        <begin position="27"/>
        <end position="590"/>
    </location>
</feature>
<evidence type="ECO:0000313" key="18">
    <source>
        <dbReference type="Proteomes" id="UP000316270"/>
    </source>
</evidence>
<keyword evidence="12" id="KW-0624">Polysaccharide degradation</keyword>
<dbReference type="PANTHER" id="PTHR11452">
    <property type="entry name" value="ALPHA-GALACTOSIDASE/ALPHA-N-ACETYLGALACTOSAMINIDASE"/>
    <property type="match status" value="1"/>
</dbReference>
<feature type="signal peptide" evidence="15">
    <location>
        <begin position="1"/>
        <end position="26"/>
    </location>
</feature>
<comment type="subcellular location">
    <subcellularLocation>
        <location evidence="2">Secreted</location>
    </subcellularLocation>
</comment>
<dbReference type="Gene3D" id="2.60.40.1180">
    <property type="entry name" value="Golgi alpha-mannosidase II"/>
    <property type="match status" value="1"/>
</dbReference>
<organism evidence="17 18">
    <name type="scientific">Venturia effusa</name>
    <dbReference type="NCBI Taxonomy" id="50376"/>
    <lineage>
        <taxon>Eukaryota</taxon>
        <taxon>Fungi</taxon>
        <taxon>Dikarya</taxon>
        <taxon>Ascomycota</taxon>
        <taxon>Pezizomycotina</taxon>
        <taxon>Dothideomycetes</taxon>
        <taxon>Pleosporomycetidae</taxon>
        <taxon>Venturiales</taxon>
        <taxon>Venturiaceae</taxon>
        <taxon>Venturia</taxon>
    </lineage>
</organism>
<dbReference type="InterPro" id="IPR002241">
    <property type="entry name" value="Glyco_hydro_27"/>
</dbReference>
<dbReference type="GO" id="GO:0004557">
    <property type="term" value="F:alpha-galactosidase activity"/>
    <property type="evidence" value="ECO:0007669"/>
    <property type="project" value="UniProtKB-EC"/>
</dbReference>
<evidence type="ECO:0000259" key="16">
    <source>
        <dbReference type="Pfam" id="PF17801"/>
    </source>
</evidence>
<proteinExistence type="inferred from homology"/>
<dbReference type="SUPFAM" id="SSF51011">
    <property type="entry name" value="Glycosyl hydrolase domain"/>
    <property type="match status" value="1"/>
</dbReference>
<dbReference type="GO" id="GO:0000272">
    <property type="term" value="P:polysaccharide catabolic process"/>
    <property type="evidence" value="ECO:0007669"/>
    <property type="project" value="UniProtKB-KW"/>
</dbReference>
<comment type="similarity">
    <text evidence="3 13">Belongs to the glycosyl hydrolase 27 family.</text>
</comment>
<dbReference type="Pfam" id="PF16499">
    <property type="entry name" value="Melibiase_2"/>
    <property type="match status" value="1"/>
</dbReference>
<evidence type="ECO:0000256" key="15">
    <source>
        <dbReference type="SAM" id="SignalP"/>
    </source>
</evidence>
<keyword evidence="5" id="KW-0964">Secreted</keyword>
<dbReference type="FunFam" id="2.60.40.1180:FF:000008">
    <property type="entry name" value="Alpha-galactosidase"/>
    <property type="match status" value="1"/>
</dbReference>
<evidence type="ECO:0000256" key="7">
    <source>
        <dbReference type="ARBA" id="ARBA00022801"/>
    </source>
</evidence>
<evidence type="ECO:0000256" key="13">
    <source>
        <dbReference type="RuleBase" id="RU361168"/>
    </source>
</evidence>
<dbReference type="FunFam" id="3.20.20.70:FF:000197">
    <property type="entry name" value="Alpha-galactosidase"/>
    <property type="match status" value="1"/>
</dbReference>
<dbReference type="Proteomes" id="UP000316270">
    <property type="component" value="Chromosome 10"/>
</dbReference>
<dbReference type="Gene3D" id="3.20.20.70">
    <property type="entry name" value="Aldolase class I"/>
    <property type="match status" value="1"/>
</dbReference>
<dbReference type="PANTHER" id="PTHR11452:SF75">
    <property type="entry name" value="ALPHA-GALACTOSIDASE MEL1"/>
    <property type="match status" value="1"/>
</dbReference>
<evidence type="ECO:0000256" key="3">
    <source>
        <dbReference type="ARBA" id="ARBA00009743"/>
    </source>
</evidence>
<evidence type="ECO:0000256" key="9">
    <source>
        <dbReference type="ARBA" id="ARBA00023180"/>
    </source>
</evidence>
<protein>
    <recommendedName>
        <fullName evidence="4 13">Alpha-galactosidase</fullName>
        <ecNumber evidence="4 13">3.2.1.22</ecNumber>
    </recommendedName>
    <alternativeName>
        <fullName evidence="13">Melibiase</fullName>
    </alternativeName>
</protein>
<dbReference type="InterPro" id="IPR041233">
    <property type="entry name" value="Melibiase_C"/>
</dbReference>
<comment type="catalytic activity">
    <reaction evidence="1 13">
        <text>Hydrolysis of terminal, non-reducing alpha-D-galactose residues in alpha-D-galactosides, including galactose oligosaccharides, galactomannans and galactolipids.</text>
        <dbReference type="EC" id="3.2.1.22"/>
    </reaction>
</comment>
<dbReference type="InterPro" id="IPR017853">
    <property type="entry name" value="GH"/>
</dbReference>
<dbReference type="EC" id="3.2.1.22" evidence="4 13"/>